<dbReference type="InterPro" id="IPR015424">
    <property type="entry name" value="PyrdxlP-dep_Trfase"/>
</dbReference>
<dbReference type="Gene3D" id="3.40.640.10">
    <property type="entry name" value="Type I PLP-dependent aspartate aminotransferase-like (Major domain)"/>
    <property type="match status" value="1"/>
</dbReference>
<proteinExistence type="inferred from homology"/>
<organism evidence="9 10">
    <name type="scientific">Eupransor demetentiae</name>
    <dbReference type="NCBI Taxonomy" id="3109584"/>
    <lineage>
        <taxon>Bacteria</taxon>
        <taxon>Bacillati</taxon>
        <taxon>Bacillota</taxon>
        <taxon>Bacilli</taxon>
        <taxon>Lactobacillales</taxon>
        <taxon>Lactobacillaceae</taxon>
        <taxon>Eupransor</taxon>
    </lineage>
</organism>
<keyword evidence="7" id="KW-0028">Amino-acid biosynthesis</keyword>
<evidence type="ECO:0000313" key="10">
    <source>
        <dbReference type="Proteomes" id="UP001314241"/>
    </source>
</evidence>
<keyword evidence="3 7" id="KW-0032">Aminotransferase</keyword>
<evidence type="ECO:0000256" key="6">
    <source>
        <dbReference type="ARBA" id="ARBA00023102"/>
    </source>
</evidence>
<dbReference type="GO" id="GO:0004400">
    <property type="term" value="F:histidinol-phosphate transaminase activity"/>
    <property type="evidence" value="ECO:0007669"/>
    <property type="project" value="UniProtKB-EC"/>
</dbReference>
<dbReference type="InterPro" id="IPR004839">
    <property type="entry name" value="Aminotransferase_I/II_large"/>
</dbReference>
<comment type="catalytic activity">
    <reaction evidence="7">
        <text>L-histidinol phosphate + 2-oxoglutarate = 3-(imidazol-4-yl)-2-oxopropyl phosphate + L-glutamate</text>
        <dbReference type="Rhea" id="RHEA:23744"/>
        <dbReference type="ChEBI" id="CHEBI:16810"/>
        <dbReference type="ChEBI" id="CHEBI:29985"/>
        <dbReference type="ChEBI" id="CHEBI:57766"/>
        <dbReference type="ChEBI" id="CHEBI:57980"/>
        <dbReference type="EC" id="2.6.1.9"/>
    </reaction>
</comment>
<dbReference type="EMBL" id="CAWVOH010000001">
    <property type="protein sequence ID" value="CAK8053601.1"/>
    <property type="molecule type" value="Genomic_DNA"/>
</dbReference>
<dbReference type="InterPro" id="IPR015421">
    <property type="entry name" value="PyrdxlP-dep_Trfase_major"/>
</dbReference>
<dbReference type="InterPro" id="IPR050106">
    <property type="entry name" value="HistidinolP_aminotransfase"/>
</dbReference>
<keyword evidence="10" id="KW-1185">Reference proteome</keyword>
<comment type="cofactor">
    <cofactor evidence="1 7">
        <name>pyridoxal 5'-phosphate</name>
        <dbReference type="ChEBI" id="CHEBI:597326"/>
    </cofactor>
</comment>
<sequence>MKAFVKKLKAYKAEVTVEEIKKKYGLSKLVRLSSNESVYGPSPKAIEAIKGIDLSQLNYYPDGQAGPLRRAVAQQEGVAEDSLVFGDGGDEIIELLTRTILTPGSEMIVPDPTFGEYVIHAEIEGAKTVAVPIKAATGQIDFAGMLKRVNNQTALIFLANPNNPTGVQEKVADIEAFLKDLPNNVILVVDEAYYEFSGNAQASCVSLVAKYPNLVVLRTVSKAYGLANLRVGYAILPEKLAGILQAVRLPYNLSNFQITGAAAAIQDQDFLAQVVSKVAKEREIFQAFLKEVSIKFYPSTANFIWFEMKDSARLAERLLQSGYQVKSSLDPNHIRLTLGKPEDNQAIRTIIKDYVQSAPAE</sequence>
<evidence type="ECO:0000256" key="3">
    <source>
        <dbReference type="ARBA" id="ARBA00022576"/>
    </source>
</evidence>
<evidence type="ECO:0000256" key="2">
    <source>
        <dbReference type="ARBA" id="ARBA00011738"/>
    </source>
</evidence>
<dbReference type="Proteomes" id="UP001314241">
    <property type="component" value="Unassembled WGS sequence"/>
</dbReference>
<protein>
    <recommendedName>
        <fullName evidence="7">Histidinol-phosphate aminotransferase</fullName>
        <ecNumber evidence="7">2.6.1.9</ecNumber>
    </recommendedName>
    <alternativeName>
        <fullName evidence="7">Imidazole acetol-phosphate transaminase</fullName>
    </alternativeName>
</protein>
<feature type="modified residue" description="N6-(pyridoxal phosphate)lysine" evidence="7">
    <location>
        <position position="222"/>
    </location>
</feature>
<comment type="pathway">
    <text evidence="7">Amino-acid biosynthesis; L-histidine biosynthesis; L-histidine from 5-phospho-alpha-D-ribose 1-diphosphate: step 7/9.</text>
</comment>
<dbReference type="NCBIfam" id="TIGR01141">
    <property type="entry name" value="hisC"/>
    <property type="match status" value="1"/>
</dbReference>
<keyword evidence="6 7" id="KW-0368">Histidine biosynthesis</keyword>
<accession>A0ABM9N383</accession>
<keyword evidence="4 7" id="KW-0808">Transferase</keyword>
<dbReference type="PANTHER" id="PTHR43643">
    <property type="entry name" value="HISTIDINOL-PHOSPHATE AMINOTRANSFERASE 2"/>
    <property type="match status" value="1"/>
</dbReference>
<dbReference type="EC" id="2.6.1.9" evidence="7"/>
<dbReference type="SUPFAM" id="SSF53383">
    <property type="entry name" value="PLP-dependent transferases"/>
    <property type="match status" value="1"/>
</dbReference>
<feature type="domain" description="Aminotransferase class I/classII large" evidence="8">
    <location>
        <begin position="28"/>
        <end position="345"/>
    </location>
</feature>
<comment type="subunit">
    <text evidence="2 7">Homodimer.</text>
</comment>
<gene>
    <name evidence="7" type="primary">hisC</name>
    <name evidence="9" type="ORF">R54876_GBNLAHCA_00158</name>
</gene>
<dbReference type="PANTHER" id="PTHR43643:SF3">
    <property type="entry name" value="HISTIDINOL-PHOSPHATE AMINOTRANSFERASE"/>
    <property type="match status" value="1"/>
</dbReference>
<comment type="caution">
    <text evidence="9">The sequence shown here is derived from an EMBL/GenBank/DDBJ whole genome shotgun (WGS) entry which is preliminary data.</text>
</comment>
<dbReference type="RefSeq" id="WP_349641161.1">
    <property type="nucleotide sequence ID" value="NZ_CAWVOH010000001.1"/>
</dbReference>
<keyword evidence="5 7" id="KW-0663">Pyridoxal phosphate</keyword>
<dbReference type="InterPro" id="IPR015422">
    <property type="entry name" value="PyrdxlP-dep_Trfase_small"/>
</dbReference>
<evidence type="ECO:0000256" key="4">
    <source>
        <dbReference type="ARBA" id="ARBA00022679"/>
    </source>
</evidence>
<dbReference type="CDD" id="cd00609">
    <property type="entry name" value="AAT_like"/>
    <property type="match status" value="1"/>
</dbReference>
<comment type="similarity">
    <text evidence="7">Belongs to the class-II pyridoxal-phosphate-dependent aminotransferase family. Histidinol-phosphate aminotransferase subfamily.</text>
</comment>
<dbReference type="InterPro" id="IPR005861">
    <property type="entry name" value="HisP_aminotrans"/>
</dbReference>
<dbReference type="Pfam" id="PF00155">
    <property type="entry name" value="Aminotran_1_2"/>
    <property type="match status" value="1"/>
</dbReference>
<evidence type="ECO:0000256" key="1">
    <source>
        <dbReference type="ARBA" id="ARBA00001933"/>
    </source>
</evidence>
<dbReference type="HAMAP" id="MF_01023">
    <property type="entry name" value="HisC_aminotrans_2"/>
    <property type="match status" value="1"/>
</dbReference>
<evidence type="ECO:0000256" key="7">
    <source>
        <dbReference type="HAMAP-Rule" id="MF_01023"/>
    </source>
</evidence>
<evidence type="ECO:0000256" key="5">
    <source>
        <dbReference type="ARBA" id="ARBA00022898"/>
    </source>
</evidence>
<dbReference type="Gene3D" id="3.90.1150.10">
    <property type="entry name" value="Aspartate Aminotransferase, domain 1"/>
    <property type="match status" value="1"/>
</dbReference>
<evidence type="ECO:0000259" key="8">
    <source>
        <dbReference type="Pfam" id="PF00155"/>
    </source>
</evidence>
<reference evidence="9 10" key="1">
    <citation type="submission" date="2024-01" db="EMBL/GenBank/DDBJ databases">
        <authorList>
            <person name="Botero Cardona J."/>
        </authorList>
    </citation>
    <scope>NUCLEOTIDE SEQUENCE [LARGE SCALE GENOMIC DNA]</scope>
    <source>
        <strain evidence="9 10">LMG 33000</strain>
    </source>
</reference>
<evidence type="ECO:0000313" key="9">
    <source>
        <dbReference type="EMBL" id="CAK8053601.1"/>
    </source>
</evidence>
<name>A0ABM9N383_9LACO</name>